<gene>
    <name evidence="2" type="ORF">AVDCRST_MAG94-6823</name>
</gene>
<dbReference type="EMBL" id="CADCTY010002345">
    <property type="protein sequence ID" value="CAA9418140.1"/>
    <property type="molecule type" value="Genomic_DNA"/>
</dbReference>
<keyword evidence="1" id="KW-0732">Signal</keyword>
<evidence type="ECO:0000256" key="1">
    <source>
        <dbReference type="SAM" id="SignalP"/>
    </source>
</evidence>
<accession>A0A6J4PME3</accession>
<protein>
    <recommendedName>
        <fullName evidence="3">GerMN domain-containing protein</fullName>
    </recommendedName>
</protein>
<sequence length="185" mass="19796">MNAFETIPMLKFPLVFNVSLLGLATMATFNFAGTPTSAAPQLAATATRSRAIQIFLPKKAGPQQDLSYVAPVWRQAPTASVAQFAIAQVLAGPTRQEQQRGFTAPITLRGASNCGRDFTLAIVSNVARLRFCRPVLSGGVGDDARMTSALKTTLKQFPTIRSVVLLDQNGNCLGDLSGDNRCLRP</sequence>
<name>A0A6J4PME3_9CYAN</name>
<reference evidence="2" key="1">
    <citation type="submission" date="2020-02" db="EMBL/GenBank/DDBJ databases">
        <authorList>
            <person name="Meier V. D."/>
        </authorList>
    </citation>
    <scope>NUCLEOTIDE SEQUENCE</scope>
    <source>
        <strain evidence="2">AVDCRST_MAG94</strain>
    </source>
</reference>
<dbReference type="AlphaFoldDB" id="A0A6J4PME3"/>
<organism evidence="2">
    <name type="scientific">uncultured Leptolyngbya sp</name>
    <dbReference type="NCBI Taxonomy" id="332963"/>
    <lineage>
        <taxon>Bacteria</taxon>
        <taxon>Bacillati</taxon>
        <taxon>Cyanobacteriota</taxon>
        <taxon>Cyanophyceae</taxon>
        <taxon>Leptolyngbyales</taxon>
        <taxon>Leptolyngbyaceae</taxon>
        <taxon>Leptolyngbya group</taxon>
        <taxon>Leptolyngbya</taxon>
        <taxon>environmental samples</taxon>
    </lineage>
</organism>
<proteinExistence type="predicted"/>
<evidence type="ECO:0000313" key="2">
    <source>
        <dbReference type="EMBL" id="CAA9418140.1"/>
    </source>
</evidence>
<feature type="signal peptide" evidence="1">
    <location>
        <begin position="1"/>
        <end position="32"/>
    </location>
</feature>
<feature type="chain" id="PRO_5026785511" description="GerMN domain-containing protein" evidence="1">
    <location>
        <begin position="33"/>
        <end position="185"/>
    </location>
</feature>
<evidence type="ECO:0008006" key="3">
    <source>
        <dbReference type="Google" id="ProtNLM"/>
    </source>
</evidence>